<reference evidence="1 2" key="1">
    <citation type="submission" date="2023-04" db="EMBL/GenBank/DDBJ databases">
        <title>Ottowia paracancer sp. nov., isolated from human stomach.</title>
        <authorList>
            <person name="Song Y."/>
        </authorList>
    </citation>
    <scope>NUCLEOTIDE SEQUENCE [LARGE SCALE GENOMIC DNA]</scope>
    <source>
        <strain evidence="1 2">10c7w1</strain>
    </source>
</reference>
<protein>
    <submittedName>
        <fullName evidence="1">Uncharacterized protein</fullName>
    </submittedName>
</protein>
<organism evidence="1 2">
    <name type="scientific">Ottowia cancrivicina</name>
    <dbReference type="NCBI Taxonomy" id="3040346"/>
    <lineage>
        <taxon>Bacteria</taxon>
        <taxon>Pseudomonadati</taxon>
        <taxon>Pseudomonadota</taxon>
        <taxon>Betaproteobacteria</taxon>
        <taxon>Burkholderiales</taxon>
        <taxon>Comamonadaceae</taxon>
        <taxon>Ottowia</taxon>
    </lineage>
</organism>
<evidence type="ECO:0000313" key="2">
    <source>
        <dbReference type="Proteomes" id="UP001237156"/>
    </source>
</evidence>
<sequence>MLRKFVFRKKTAGGAPGSACSKCNGCSEGSKGGGCH</sequence>
<name>A0AAW6RKU0_9BURK</name>
<keyword evidence="2" id="KW-1185">Reference proteome</keyword>
<gene>
    <name evidence="1" type="ORF">QB898_01995</name>
</gene>
<dbReference type="Proteomes" id="UP001237156">
    <property type="component" value="Unassembled WGS sequence"/>
</dbReference>
<evidence type="ECO:0000313" key="1">
    <source>
        <dbReference type="EMBL" id="MDG9698502.1"/>
    </source>
</evidence>
<proteinExistence type="predicted"/>
<dbReference type="AlphaFoldDB" id="A0AAW6RKU0"/>
<dbReference type="EMBL" id="JARVII010000002">
    <property type="protein sequence ID" value="MDG9698502.1"/>
    <property type="molecule type" value="Genomic_DNA"/>
</dbReference>
<accession>A0AAW6RKU0</accession>
<comment type="caution">
    <text evidence="1">The sequence shown here is derived from an EMBL/GenBank/DDBJ whole genome shotgun (WGS) entry which is preliminary data.</text>
</comment>